<accession>A0A2Z6MJZ3</accession>
<dbReference type="AlphaFoldDB" id="A0A2Z6MJZ3"/>
<proteinExistence type="predicted"/>
<name>A0A2Z6MJZ3_TRISU</name>
<keyword evidence="2" id="KW-1185">Reference proteome</keyword>
<reference evidence="2" key="1">
    <citation type="journal article" date="2017" name="Front. Plant Sci.">
        <title>Climate Clever Clovers: New Paradigm to Reduce the Environmental Footprint of Ruminants by Breeding Low Methanogenic Forages Utilizing Haplotype Variation.</title>
        <authorList>
            <person name="Kaur P."/>
            <person name="Appels R."/>
            <person name="Bayer P.E."/>
            <person name="Keeble-Gagnere G."/>
            <person name="Wang J."/>
            <person name="Hirakawa H."/>
            <person name="Shirasawa K."/>
            <person name="Vercoe P."/>
            <person name="Stefanova K."/>
            <person name="Durmic Z."/>
            <person name="Nichols P."/>
            <person name="Revell C."/>
            <person name="Isobe S.N."/>
            <person name="Edwards D."/>
            <person name="Erskine W."/>
        </authorList>
    </citation>
    <scope>NUCLEOTIDE SEQUENCE [LARGE SCALE GENOMIC DNA]</scope>
    <source>
        <strain evidence="2">cv. Daliak</strain>
    </source>
</reference>
<dbReference type="Proteomes" id="UP000242715">
    <property type="component" value="Unassembled WGS sequence"/>
</dbReference>
<evidence type="ECO:0000313" key="2">
    <source>
        <dbReference type="Proteomes" id="UP000242715"/>
    </source>
</evidence>
<sequence>MVVRIWKFSAFVLLRQWFGGGIRSGVGVCILGSVHWSKFQVVVLAYGDGGVSLLRWRLQ</sequence>
<dbReference type="EMBL" id="DF973513">
    <property type="protein sequence ID" value="GAU32956.1"/>
    <property type="molecule type" value="Genomic_DNA"/>
</dbReference>
<organism evidence="1 2">
    <name type="scientific">Trifolium subterraneum</name>
    <name type="common">Subterranean clover</name>
    <dbReference type="NCBI Taxonomy" id="3900"/>
    <lineage>
        <taxon>Eukaryota</taxon>
        <taxon>Viridiplantae</taxon>
        <taxon>Streptophyta</taxon>
        <taxon>Embryophyta</taxon>
        <taxon>Tracheophyta</taxon>
        <taxon>Spermatophyta</taxon>
        <taxon>Magnoliopsida</taxon>
        <taxon>eudicotyledons</taxon>
        <taxon>Gunneridae</taxon>
        <taxon>Pentapetalae</taxon>
        <taxon>rosids</taxon>
        <taxon>fabids</taxon>
        <taxon>Fabales</taxon>
        <taxon>Fabaceae</taxon>
        <taxon>Papilionoideae</taxon>
        <taxon>50 kb inversion clade</taxon>
        <taxon>NPAAA clade</taxon>
        <taxon>Hologalegina</taxon>
        <taxon>IRL clade</taxon>
        <taxon>Trifolieae</taxon>
        <taxon>Trifolium</taxon>
    </lineage>
</organism>
<evidence type="ECO:0000313" key="1">
    <source>
        <dbReference type="EMBL" id="GAU32956.1"/>
    </source>
</evidence>
<protein>
    <submittedName>
        <fullName evidence="1">Uncharacterized protein</fullName>
    </submittedName>
</protein>
<gene>
    <name evidence="1" type="ORF">TSUD_358230</name>
</gene>